<dbReference type="GO" id="GO:0008705">
    <property type="term" value="F:methionine synthase activity"/>
    <property type="evidence" value="ECO:0007669"/>
    <property type="project" value="InterPro"/>
</dbReference>
<gene>
    <name evidence="1" type="ORF">VEHSUH05_04680</name>
</gene>
<evidence type="ECO:0000313" key="1">
    <source>
        <dbReference type="EMBL" id="PQL20363.1"/>
    </source>
</evidence>
<dbReference type="SUPFAM" id="SSF56507">
    <property type="entry name" value="Methionine synthase activation domain-like"/>
    <property type="match status" value="1"/>
</dbReference>
<sequence>MPIYNGMLPAIDKAEVKRYAGLRHAEDFPENYVNEACKEIQLLATPKGVYQEYDYDAETCTILSNPPLKIVGSTIEKHLEKSTKVYVLGVTVGEDVEIRSEQLFKQGNYTVGLLLDAAATTAVEQVADQVNEVINTIAKKQGYKPTWRFSPGYGNWPLEIQTELTNIIKTEQIGLQVTENFLLFPRKSVTAIIGLMPANEDINTKRGCTSCSQKDCASRKLPEKVTTTAKETGVNTVNNTNNTPCEKSINTADASGITMKGQSEIK</sequence>
<dbReference type="RefSeq" id="WP_105090870.1">
    <property type="nucleotide sequence ID" value="NZ_PPDB01000003.1"/>
</dbReference>
<dbReference type="STRING" id="1298594.GCA_001312465_01947"/>
<accession>A0A2S7ZAS7</accession>
<dbReference type="Proteomes" id="UP000237916">
    <property type="component" value="Unassembled WGS sequence"/>
</dbReference>
<evidence type="ECO:0000313" key="2">
    <source>
        <dbReference type="Proteomes" id="UP000237916"/>
    </source>
</evidence>
<organism evidence="1 2">
    <name type="scientific">Veillonella denticariosi JCM 15641</name>
    <dbReference type="NCBI Taxonomy" id="1298594"/>
    <lineage>
        <taxon>Bacteria</taxon>
        <taxon>Bacillati</taxon>
        <taxon>Bacillota</taxon>
        <taxon>Negativicutes</taxon>
        <taxon>Veillonellales</taxon>
        <taxon>Veillonellaceae</taxon>
        <taxon>Veillonella</taxon>
    </lineage>
</organism>
<dbReference type="OrthoDB" id="9816190at2"/>
<proteinExistence type="predicted"/>
<keyword evidence="2" id="KW-1185">Reference proteome</keyword>
<dbReference type="EMBL" id="PPDB01000003">
    <property type="protein sequence ID" value="PQL20363.1"/>
    <property type="molecule type" value="Genomic_DNA"/>
</dbReference>
<dbReference type="Gene3D" id="3.40.109.40">
    <property type="match status" value="1"/>
</dbReference>
<protein>
    <submittedName>
        <fullName evidence="1">Methionine synthase</fullName>
    </submittedName>
</protein>
<dbReference type="AlphaFoldDB" id="A0A2S7ZAS7"/>
<name>A0A2S7ZAS7_9FIRM</name>
<dbReference type="InterPro" id="IPR037010">
    <property type="entry name" value="VitB12-dep_Met_synth_activ_sf"/>
</dbReference>
<comment type="caution">
    <text evidence="1">The sequence shown here is derived from an EMBL/GenBank/DDBJ whole genome shotgun (WGS) entry which is preliminary data.</text>
</comment>
<reference evidence="1 2" key="1">
    <citation type="submission" date="2018-01" db="EMBL/GenBank/DDBJ databases">
        <title>Draft genome sequences of clinical isolates and type strains of oral Veillonella including Veillonella infantum sp., nov.</title>
        <authorList>
            <person name="Mashima I."/>
            <person name="Liao Y.-C."/>
            <person name="Sabharwal A."/>
            <person name="Haase E.M."/>
            <person name="Nakazawa F."/>
            <person name="Scannapieco F.A."/>
        </authorList>
    </citation>
    <scope>NUCLEOTIDE SEQUENCE [LARGE SCALE GENOMIC DNA]</scope>
    <source>
        <strain evidence="1 2">JCM 15641</strain>
    </source>
</reference>